<dbReference type="Proteomes" id="UP000507470">
    <property type="component" value="Unassembled WGS sequence"/>
</dbReference>
<dbReference type="Pfam" id="PF03188">
    <property type="entry name" value="Cytochrom_B561"/>
    <property type="match status" value="1"/>
</dbReference>
<dbReference type="GO" id="GO:0140571">
    <property type="term" value="F:transmembrane ascorbate ferrireductase activity"/>
    <property type="evidence" value="ECO:0007669"/>
    <property type="project" value="UniProtKB-EC"/>
</dbReference>
<keyword evidence="6" id="KW-0479">Metal-binding</keyword>
<feature type="transmembrane region" description="Helical" evidence="12">
    <location>
        <begin position="27"/>
        <end position="47"/>
    </location>
</feature>
<dbReference type="SMART" id="SM00665">
    <property type="entry name" value="B561"/>
    <property type="match status" value="1"/>
</dbReference>
<keyword evidence="3" id="KW-0813">Transport</keyword>
<accession>A0A6J8BGR9</accession>
<comment type="subcellular location">
    <subcellularLocation>
        <location evidence="2">Membrane</location>
        <topology evidence="2">Multi-pass membrane protein</topology>
    </subcellularLocation>
</comment>
<evidence type="ECO:0000313" key="15">
    <source>
        <dbReference type="Proteomes" id="UP000507470"/>
    </source>
</evidence>
<dbReference type="PANTHER" id="PTHR15422:SF45">
    <property type="entry name" value="CYTOCHROME B561 DOMAIN-CONTAINING PROTEIN"/>
    <property type="match status" value="1"/>
</dbReference>
<evidence type="ECO:0000256" key="2">
    <source>
        <dbReference type="ARBA" id="ARBA00004141"/>
    </source>
</evidence>
<reference evidence="14 15" key="1">
    <citation type="submission" date="2020-06" db="EMBL/GenBank/DDBJ databases">
        <authorList>
            <person name="Li R."/>
            <person name="Bekaert M."/>
        </authorList>
    </citation>
    <scope>NUCLEOTIDE SEQUENCE [LARGE SCALE GENOMIC DNA]</scope>
    <source>
        <strain evidence="15">wild</strain>
    </source>
</reference>
<dbReference type="EC" id="7.2.1.3" evidence="11"/>
<keyword evidence="9" id="KW-0408">Iron</keyword>
<feature type="transmembrane region" description="Helical" evidence="12">
    <location>
        <begin position="138"/>
        <end position="159"/>
    </location>
</feature>
<dbReference type="EMBL" id="CACVKT020003047">
    <property type="protein sequence ID" value="CAC5381307.1"/>
    <property type="molecule type" value="Genomic_DNA"/>
</dbReference>
<dbReference type="CDD" id="cd08761">
    <property type="entry name" value="Cyt_b561_CYB561D2_like"/>
    <property type="match status" value="1"/>
</dbReference>
<evidence type="ECO:0000256" key="8">
    <source>
        <dbReference type="ARBA" id="ARBA00022989"/>
    </source>
</evidence>
<keyword evidence="10 12" id="KW-0472">Membrane</keyword>
<dbReference type="GO" id="GO:0046872">
    <property type="term" value="F:metal ion binding"/>
    <property type="evidence" value="ECO:0007669"/>
    <property type="project" value="UniProtKB-KW"/>
</dbReference>
<evidence type="ECO:0000259" key="13">
    <source>
        <dbReference type="PROSITE" id="PS50939"/>
    </source>
</evidence>
<evidence type="ECO:0000256" key="3">
    <source>
        <dbReference type="ARBA" id="ARBA00022448"/>
    </source>
</evidence>
<dbReference type="GO" id="GO:0140575">
    <property type="term" value="F:transmembrane monodehydroascorbate reductase activity"/>
    <property type="evidence" value="ECO:0007669"/>
    <property type="project" value="InterPro"/>
</dbReference>
<feature type="transmembrane region" description="Helical" evidence="12">
    <location>
        <begin position="99"/>
        <end position="126"/>
    </location>
</feature>
<evidence type="ECO:0000256" key="4">
    <source>
        <dbReference type="ARBA" id="ARBA00022617"/>
    </source>
</evidence>
<proteinExistence type="predicted"/>
<keyword evidence="7" id="KW-0249">Electron transport</keyword>
<evidence type="ECO:0000256" key="10">
    <source>
        <dbReference type="ARBA" id="ARBA00023136"/>
    </source>
</evidence>
<evidence type="ECO:0000313" key="14">
    <source>
        <dbReference type="EMBL" id="CAC5381307.1"/>
    </source>
</evidence>
<comment type="cofactor">
    <cofactor evidence="1">
        <name>heme b</name>
        <dbReference type="ChEBI" id="CHEBI:60344"/>
    </cofactor>
</comment>
<gene>
    <name evidence="14" type="ORF">MCOR_17197</name>
</gene>
<sequence>MVAHFATILFTGFMIYSAVPGSSLFSWHPTLMTIAMMFLMFEAIMLFNQQSSLFLNWNRLIRGTIHGFMMFFGVVCAAGGFTAIYLNKDRNNKPHFQTWHSWFGVGTLCYLILQTVGGIGLKYYNIFRLPAKLVDMKLYHATSGLLAFTGISITVYLALFSEWFSSVADGTTWFACVACLSCMALTVMMQVTSNYLPQTKKVPQNVDTKQKHGKKK</sequence>
<evidence type="ECO:0000256" key="12">
    <source>
        <dbReference type="SAM" id="Phobius"/>
    </source>
</evidence>
<evidence type="ECO:0000256" key="5">
    <source>
        <dbReference type="ARBA" id="ARBA00022692"/>
    </source>
</evidence>
<dbReference type="AlphaFoldDB" id="A0A6J8BGR9"/>
<keyword evidence="15" id="KW-1185">Reference proteome</keyword>
<dbReference type="InterPro" id="IPR045150">
    <property type="entry name" value="CYB561D1/2"/>
</dbReference>
<dbReference type="GO" id="GO:0016020">
    <property type="term" value="C:membrane"/>
    <property type="evidence" value="ECO:0007669"/>
    <property type="project" value="UniProtKB-SubCell"/>
</dbReference>
<organism evidence="14 15">
    <name type="scientific">Mytilus coruscus</name>
    <name type="common">Sea mussel</name>
    <dbReference type="NCBI Taxonomy" id="42192"/>
    <lineage>
        <taxon>Eukaryota</taxon>
        <taxon>Metazoa</taxon>
        <taxon>Spiralia</taxon>
        <taxon>Lophotrochozoa</taxon>
        <taxon>Mollusca</taxon>
        <taxon>Bivalvia</taxon>
        <taxon>Autobranchia</taxon>
        <taxon>Pteriomorphia</taxon>
        <taxon>Mytilida</taxon>
        <taxon>Mytiloidea</taxon>
        <taxon>Mytilidae</taxon>
        <taxon>Mytilinae</taxon>
        <taxon>Mytilus</taxon>
    </lineage>
</organism>
<dbReference type="InterPro" id="IPR006593">
    <property type="entry name" value="Cyt_b561/ferric_Rdtase_TM"/>
</dbReference>
<name>A0A6J8BGR9_MYTCO</name>
<feature type="domain" description="Cytochrome b561" evidence="13">
    <location>
        <begin position="1"/>
        <end position="196"/>
    </location>
</feature>
<dbReference type="Gene3D" id="1.20.120.1770">
    <property type="match status" value="1"/>
</dbReference>
<protein>
    <recommendedName>
        <fullName evidence="11">ascorbate ferrireductase (transmembrane)</fullName>
        <ecNumber evidence="11">7.2.1.3</ecNumber>
    </recommendedName>
</protein>
<evidence type="ECO:0000256" key="11">
    <source>
        <dbReference type="ARBA" id="ARBA00024225"/>
    </source>
</evidence>
<dbReference type="PANTHER" id="PTHR15422">
    <property type="entry name" value="OS05G0565100 PROTEIN"/>
    <property type="match status" value="1"/>
</dbReference>
<evidence type="ECO:0000256" key="9">
    <source>
        <dbReference type="ARBA" id="ARBA00023004"/>
    </source>
</evidence>
<evidence type="ECO:0000256" key="1">
    <source>
        <dbReference type="ARBA" id="ARBA00001970"/>
    </source>
</evidence>
<keyword evidence="8 12" id="KW-1133">Transmembrane helix</keyword>
<keyword evidence="5 12" id="KW-0812">Transmembrane</keyword>
<evidence type="ECO:0000256" key="6">
    <source>
        <dbReference type="ARBA" id="ARBA00022723"/>
    </source>
</evidence>
<evidence type="ECO:0000256" key="7">
    <source>
        <dbReference type="ARBA" id="ARBA00022982"/>
    </source>
</evidence>
<keyword evidence="4" id="KW-0349">Heme</keyword>
<feature type="transmembrane region" description="Helical" evidence="12">
    <location>
        <begin position="171"/>
        <end position="191"/>
    </location>
</feature>
<dbReference type="OrthoDB" id="432881at2759"/>
<dbReference type="PROSITE" id="PS50939">
    <property type="entry name" value="CYTOCHROME_B561"/>
    <property type="match status" value="1"/>
</dbReference>
<feature type="transmembrane region" description="Helical" evidence="12">
    <location>
        <begin position="68"/>
        <end position="87"/>
    </location>
</feature>